<proteinExistence type="predicted"/>
<feature type="region of interest" description="Disordered" evidence="2">
    <location>
        <begin position="75"/>
        <end position="98"/>
    </location>
</feature>
<organism evidence="4 5">
    <name type="scientific">Daldinia eschscholtzii</name>
    <dbReference type="NCBI Taxonomy" id="292717"/>
    <lineage>
        <taxon>Eukaryota</taxon>
        <taxon>Fungi</taxon>
        <taxon>Dikarya</taxon>
        <taxon>Ascomycota</taxon>
        <taxon>Pezizomycotina</taxon>
        <taxon>Sordariomycetes</taxon>
        <taxon>Xylariomycetidae</taxon>
        <taxon>Xylariales</taxon>
        <taxon>Hypoxylaceae</taxon>
        <taxon>Daldinia</taxon>
    </lineage>
</organism>
<comment type="caution">
    <text evidence="4">The sequence shown here is derived from an EMBL/GenBank/DDBJ whole genome shotgun (WGS) entry which is preliminary data.</text>
</comment>
<evidence type="ECO:0000256" key="2">
    <source>
        <dbReference type="SAM" id="MobiDB-lite"/>
    </source>
</evidence>
<dbReference type="AlphaFoldDB" id="A0AAX6MHK0"/>
<dbReference type="PANTHER" id="PTHR31573">
    <property type="entry name" value="ALPHA-KETOGLUTARATE-DEPENDENT DIOXYGENASE ALKB HOMOLOG 2"/>
    <property type="match status" value="1"/>
</dbReference>
<sequence length="734" mass="81454">MAGSLDNTIAQAIPLITDDTNLGDPITEPNQGPVVDHTPVVDTIPAPNPISVADTPNIAHGGMVKYPAKRKYKEIEEEEHAPSVSQMPGSQQVRPRRVTRSRAKLVETVADAHASPADVHANKPEPYGQPVAWADKRAALNDALPYFKAHQGSVHTKDLVPKGMLIDCIVGIRDYFSSQVIVTSIGGGRVQDPITKTMVRTEDQGEDGKNFKALKYALENKHPFVMIADIWQEKIKGDKEQPVVVYMIRLEKVRLDTKSWWTPKGVSAHEAGEFGIGTYSCASHTCTTCQSQSKEIFEQGWTCLNSECSKYFELAACFDIDHLTYSDAFLRERTAYTGPEFDDERVPSLPSEDNNSIGSEKEYKQGILCPKCHCCSRRIKWDGWCCENAECDFKHIVPLKQTPLDGMRSENQKMEQRRSSSANDVHESIIVHETIAGGQEFKTFFLPDEDGKTAIGTITRIRPTEAALSRRGGIDDLYLQLQREDLKLERRPAKNAGCRVEELTSHFSGNFGAPYKFGVVVKTTTSFGDAPAPILETLLRLTWGGKAAVETSVNLIQDKGIKVLENAIPSEFEQYNEQLVLGYFENSKISAHDDGEKELGPNVASLSLGSPSVMKFSPKKGKNIGDTKDINKKKRKPVLSLLLKHGDMLVMHGERIQKLYLHAVDPCGKHRFALTCRHVRPRTIPDEEQRELSIVNGKIPNRWAAVRYDGREDRFESSVTGEVATSVGAIIGSG</sequence>
<gene>
    <name evidence="4" type="ORF">Daesc_006614</name>
</gene>
<keyword evidence="5" id="KW-1185">Reference proteome</keyword>
<dbReference type="EMBL" id="JBANMG010000006">
    <property type="protein sequence ID" value="KAK6952085.1"/>
    <property type="molecule type" value="Genomic_DNA"/>
</dbReference>
<evidence type="ECO:0000313" key="4">
    <source>
        <dbReference type="EMBL" id="KAK6952085.1"/>
    </source>
</evidence>
<dbReference type="GO" id="GO:0051747">
    <property type="term" value="F:cytosine C-5 DNA demethylase activity"/>
    <property type="evidence" value="ECO:0007669"/>
    <property type="project" value="TreeGrafter"/>
</dbReference>
<dbReference type="Proteomes" id="UP001369815">
    <property type="component" value="Unassembled WGS sequence"/>
</dbReference>
<dbReference type="SUPFAM" id="SSF51197">
    <property type="entry name" value="Clavaminate synthase-like"/>
    <property type="match status" value="1"/>
</dbReference>
<dbReference type="InterPro" id="IPR027450">
    <property type="entry name" value="AlkB-like"/>
</dbReference>
<dbReference type="Pfam" id="PF13532">
    <property type="entry name" value="2OG-FeII_Oxy_2"/>
    <property type="match status" value="1"/>
</dbReference>
<dbReference type="GO" id="GO:0008198">
    <property type="term" value="F:ferrous iron binding"/>
    <property type="evidence" value="ECO:0007669"/>
    <property type="project" value="TreeGrafter"/>
</dbReference>
<feature type="binding site" evidence="1">
    <location>
        <position position="662"/>
    </location>
    <ligand>
        <name>2-oxoglutarate</name>
        <dbReference type="ChEBI" id="CHEBI:16810"/>
    </ligand>
</feature>
<feature type="binding site" evidence="1">
    <location>
        <position position="592"/>
    </location>
    <ligand>
        <name>2-oxoglutarate</name>
        <dbReference type="ChEBI" id="CHEBI:16810"/>
    </ligand>
</feature>
<dbReference type="InterPro" id="IPR032852">
    <property type="entry name" value="ALKBH2"/>
</dbReference>
<dbReference type="InterPro" id="IPR005123">
    <property type="entry name" value="Oxoglu/Fe-dep_dioxygenase_dom"/>
</dbReference>
<accession>A0AAX6MHK0</accession>
<feature type="binding site" evidence="1">
    <location>
        <position position="583"/>
    </location>
    <ligand>
        <name>2-oxoglutarate</name>
        <dbReference type="ChEBI" id="CHEBI:16810"/>
    </ligand>
</feature>
<dbReference type="GO" id="GO:0035516">
    <property type="term" value="F:broad specificity oxidative DNA demethylase activity"/>
    <property type="evidence" value="ECO:0007669"/>
    <property type="project" value="TreeGrafter"/>
</dbReference>
<evidence type="ECO:0000256" key="1">
    <source>
        <dbReference type="PIRSR" id="PIRSR632852-1"/>
    </source>
</evidence>
<dbReference type="InterPro" id="IPR037151">
    <property type="entry name" value="AlkB-like_sf"/>
</dbReference>
<dbReference type="Gene3D" id="2.60.120.590">
    <property type="entry name" value="Alpha-ketoglutarate-dependent dioxygenase AlkB-like"/>
    <property type="match status" value="1"/>
</dbReference>
<dbReference type="PROSITE" id="PS51471">
    <property type="entry name" value="FE2OG_OXY"/>
    <property type="match status" value="1"/>
</dbReference>
<feature type="domain" description="Fe2OG dioxygenase" evidence="3">
    <location>
        <begin position="574"/>
        <end position="680"/>
    </location>
</feature>
<reference evidence="4 5" key="1">
    <citation type="journal article" date="2024" name="Front Chem Biol">
        <title>Unveiling the potential of Daldinia eschscholtzii MFLUCC 19-0629 through bioactivity and bioinformatics studies for enhanced sustainable agriculture production.</title>
        <authorList>
            <person name="Brooks S."/>
            <person name="Weaver J.A."/>
            <person name="Klomchit A."/>
            <person name="Alharthi S.A."/>
            <person name="Onlamun T."/>
            <person name="Nurani R."/>
            <person name="Vong T.K."/>
            <person name="Alberti F."/>
            <person name="Greco C."/>
        </authorList>
    </citation>
    <scope>NUCLEOTIDE SEQUENCE [LARGE SCALE GENOMIC DNA]</scope>
    <source>
        <strain evidence="4">MFLUCC 19-0629</strain>
    </source>
</reference>
<evidence type="ECO:0000259" key="3">
    <source>
        <dbReference type="PROSITE" id="PS51471"/>
    </source>
</evidence>
<dbReference type="PANTHER" id="PTHR31573:SF4">
    <property type="entry name" value="FE2OG DIOXYGENASE DOMAIN-CONTAINING PROTEIN"/>
    <property type="match status" value="1"/>
</dbReference>
<dbReference type="GO" id="GO:0006307">
    <property type="term" value="P:DNA alkylation repair"/>
    <property type="evidence" value="ECO:0007669"/>
    <property type="project" value="TreeGrafter"/>
</dbReference>
<name>A0AAX6MHK0_9PEZI</name>
<feature type="compositionally biased region" description="Polar residues" evidence="2">
    <location>
        <begin position="83"/>
        <end position="93"/>
    </location>
</feature>
<evidence type="ECO:0000313" key="5">
    <source>
        <dbReference type="Proteomes" id="UP001369815"/>
    </source>
</evidence>
<protein>
    <recommendedName>
        <fullName evidence="3">Fe2OG dioxygenase domain-containing protein</fullName>
    </recommendedName>
</protein>